<evidence type="ECO:0000259" key="17">
    <source>
        <dbReference type="PROSITE" id="PS50195"/>
    </source>
</evidence>
<evidence type="ECO:0000256" key="8">
    <source>
        <dbReference type="ARBA" id="ARBA00022777"/>
    </source>
</evidence>
<comment type="similarity">
    <text evidence="1">Belongs to the protein kinase superfamily. AGC Ser/Thr protein kinase family.</text>
</comment>
<evidence type="ECO:0000259" key="14">
    <source>
        <dbReference type="PROSITE" id="PS50011"/>
    </source>
</evidence>
<dbReference type="InterPro" id="IPR001841">
    <property type="entry name" value="Znf_RING"/>
</dbReference>
<evidence type="ECO:0000313" key="18">
    <source>
        <dbReference type="EMBL" id="CCC95500.1"/>
    </source>
</evidence>
<dbReference type="InterPro" id="IPR013083">
    <property type="entry name" value="Znf_RING/FYVE/PHD"/>
</dbReference>
<dbReference type="EMBL" id="HE575324">
    <property type="protein sequence ID" value="CCC95500.1"/>
    <property type="molecule type" value="Genomic_DNA"/>
</dbReference>
<dbReference type="PROSITE" id="PS00107">
    <property type="entry name" value="PROTEIN_KINASE_ATP"/>
    <property type="match status" value="1"/>
</dbReference>
<feature type="domain" description="FYVE-type" evidence="16">
    <location>
        <begin position="273"/>
        <end position="323"/>
    </location>
</feature>
<dbReference type="VEuPathDB" id="TriTrypDB:TcIL3000.11.9670"/>
<feature type="region of interest" description="Disordered" evidence="13">
    <location>
        <begin position="230"/>
        <end position="263"/>
    </location>
</feature>
<evidence type="ECO:0000256" key="6">
    <source>
        <dbReference type="ARBA" id="ARBA00022741"/>
    </source>
</evidence>
<dbReference type="SMART" id="SM00312">
    <property type="entry name" value="PX"/>
    <property type="match status" value="1"/>
</dbReference>
<evidence type="ECO:0000256" key="5">
    <source>
        <dbReference type="ARBA" id="ARBA00022723"/>
    </source>
</evidence>
<dbReference type="GO" id="GO:0035091">
    <property type="term" value="F:phosphatidylinositol binding"/>
    <property type="evidence" value="ECO:0007669"/>
    <property type="project" value="InterPro"/>
</dbReference>
<keyword evidence="6 12" id="KW-0547">Nucleotide-binding</keyword>
<evidence type="ECO:0000256" key="11">
    <source>
        <dbReference type="PROSITE-ProRule" id="PRU00175"/>
    </source>
</evidence>
<keyword evidence="2" id="KW-0723">Serine/threonine-protein kinase</keyword>
<dbReference type="GO" id="GO:0008270">
    <property type="term" value="F:zinc ion binding"/>
    <property type="evidence" value="ECO:0007669"/>
    <property type="project" value="UniProtKB-KW"/>
</dbReference>
<dbReference type="InterPro" id="IPR011011">
    <property type="entry name" value="Znf_FYVE_PHD"/>
</dbReference>
<evidence type="ECO:0000259" key="15">
    <source>
        <dbReference type="PROSITE" id="PS50089"/>
    </source>
</evidence>
<sequence>MISKFFRLDAERPEKQELTPDCQKSLQELSLTDNITSVEIPQYRVRGSFVEYVIECTKRNVTWHVFRRYQQFKTLDQKLKQLCSMGSPQHSEYGVIPVLCGSHWTEVTNQSVDLVEKRRRYLEIYLRQLLVPGNVFYVANTAVYDFLHDGAVPAQYQRNIIRPLIGFSTPDSLSEQRISNWDGEASTGKAMATAPAHKELEAALLTVASAEDVGIGHDIHLKKAEISKGDDVDNGGLPLGEYTEPGEDVEDAPSAEDATESDDVRVPPALSLCPQCSAEFSSVLYPHRCFFCTQRFCRNCLQRVDLEEGEVAKICPRCHENYTRRERRSQGPTTPVGVVSGALTREAAEANMEALDLLSYVPHIRTDVTLSDFQLVTTVGRGTFGKVMKVIFRENGKVYAMKVLNKCAIHRRRMIEYVKEEKNIMSLLPPHPYIVTCHFSFQTDHHLFFVLDYLPGGDMHSRVYPKCALSPSDVRVYAAELVLALQHLHRHDVAHRDVKLENIVLGEDGHLRLTDFGLARMNFSRRRRRSFVGSPEYLPPETIRGKYQTKAVDWWSTGVLLYEMLSGRTPFYSSVNSEIYDNVLKAELDFSDPCFTPEAAALIGRLLQSHPSQRLDDAEAIKAHPYFASVDWAALEAKKVPAPIQLDLTMSDVRYIKWKFTSEWATIPKPSDVTRDTVDMLISRFSNFAHVSDEAPPTSASGQAANGEEQREQDDTAATTTTPRGSRDVVGLWSIASVEMRTMDGKVVYPWGSKVRGVLAYFPDGQVSLQIAAQMRPCLRHHLAERATREELIEVCNSYMACFGTYETDAGANTIAHRLHGSLGPNLTNSTQKYTYKLEGSDKHGVEKLKLYSSFNELPGEHMAAQTILTWKRVSTF</sequence>
<keyword evidence="10 12" id="KW-0067">ATP-binding</keyword>
<dbReference type="SUPFAM" id="SSF56112">
    <property type="entry name" value="Protein kinase-like (PK-like)"/>
    <property type="match status" value="1"/>
</dbReference>
<dbReference type="CDD" id="cd06093">
    <property type="entry name" value="PX_domain"/>
    <property type="match status" value="1"/>
</dbReference>
<dbReference type="Gene3D" id="1.10.510.10">
    <property type="entry name" value="Transferase(Phosphotransferase) domain 1"/>
    <property type="match status" value="1"/>
</dbReference>
<dbReference type="GO" id="GO:0004674">
    <property type="term" value="F:protein serine/threonine kinase activity"/>
    <property type="evidence" value="ECO:0007669"/>
    <property type="project" value="UniProtKB-KW"/>
</dbReference>
<keyword evidence="5" id="KW-0479">Metal-binding</keyword>
<evidence type="ECO:0000256" key="10">
    <source>
        <dbReference type="ARBA" id="ARBA00022840"/>
    </source>
</evidence>
<dbReference type="Pfam" id="PF00787">
    <property type="entry name" value="PX"/>
    <property type="match status" value="1"/>
</dbReference>
<feature type="domain" description="Protein kinase" evidence="14">
    <location>
        <begin position="373"/>
        <end position="627"/>
    </location>
</feature>
<dbReference type="GO" id="GO:0005524">
    <property type="term" value="F:ATP binding"/>
    <property type="evidence" value="ECO:0007669"/>
    <property type="project" value="UniProtKB-UniRule"/>
</dbReference>
<name>G0V1H9_TRYCI</name>
<dbReference type="AlphaFoldDB" id="G0V1H9"/>
<dbReference type="InterPro" id="IPR036871">
    <property type="entry name" value="PX_dom_sf"/>
</dbReference>
<dbReference type="Pfam" id="PF00069">
    <property type="entry name" value="Pkinase"/>
    <property type="match status" value="1"/>
</dbReference>
<evidence type="ECO:0000259" key="16">
    <source>
        <dbReference type="PROSITE" id="PS50178"/>
    </source>
</evidence>
<dbReference type="CDD" id="cd00065">
    <property type="entry name" value="FYVE_like_SF"/>
    <property type="match status" value="1"/>
</dbReference>
<reference evidence="18" key="1">
    <citation type="journal article" date="2012" name="Proc. Natl. Acad. Sci. U.S.A.">
        <title>Antigenic diversity is generated by distinct evolutionary mechanisms in African trypanosome species.</title>
        <authorList>
            <person name="Jackson A.P."/>
            <person name="Berry A."/>
            <person name="Aslett M."/>
            <person name="Allison H.C."/>
            <person name="Burton P."/>
            <person name="Vavrova-Anderson J."/>
            <person name="Brown R."/>
            <person name="Browne H."/>
            <person name="Corton N."/>
            <person name="Hauser H."/>
            <person name="Gamble J."/>
            <person name="Gilderthorp R."/>
            <person name="Marcello L."/>
            <person name="McQuillan J."/>
            <person name="Otto T.D."/>
            <person name="Quail M.A."/>
            <person name="Sanders M.J."/>
            <person name="van Tonder A."/>
            <person name="Ginger M.L."/>
            <person name="Field M.C."/>
            <person name="Barry J.D."/>
            <person name="Hertz-Fowler C."/>
            <person name="Berriman M."/>
        </authorList>
    </citation>
    <scope>NUCLEOTIDE SEQUENCE</scope>
    <source>
        <strain evidence="18">IL3000</strain>
    </source>
</reference>
<evidence type="ECO:0000256" key="7">
    <source>
        <dbReference type="ARBA" id="ARBA00022771"/>
    </source>
</evidence>
<accession>G0V1H9</accession>
<dbReference type="SMART" id="SM00220">
    <property type="entry name" value="S_TKc"/>
    <property type="match status" value="1"/>
</dbReference>
<keyword evidence="4" id="KW-0808">Transferase</keyword>
<dbReference type="PROSITE" id="PS00108">
    <property type="entry name" value="PROTEIN_KINASE_ST"/>
    <property type="match status" value="1"/>
</dbReference>
<feature type="region of interest" description="Disordered" evidence="13">
    <location>
        <begin position="691"/>
        <end position="725"/>
    </location>
</feature>
<feature type="domain" description="PX" evidence="17">
    <location>
        <begin position="30"/>
        <end position="154"/>
    </location>
</feature>
<dbReference type="PANTHER" id="PTHR24351">
    <property type="entry name" value="RIBOSOMAL PROTEIN S6 KINASE"/>
    <property type="match status" value="1"/>
</dbReference>
<dbReference type="InterPro" id="IPR000719">
    <property type="entry name" value="Prot_kinase_dom"/>
</dbReference>
<evidence type="ECO:0000256" key="3">
    <source>
        <dbReference type="ARBA" id="ARBA00022553"/>
    </source>
</evidence>
<dbReference type="InterPro" id="IPR011009">
    <property type="entry name" value="Kinase-like_dom_sf"/>
</dbReference>
<dbReference type="Pfam" id="PF13924">
    <property type="entry name" value="Lipocalin_5"/>
    <property type="match status" value="1"/>
</dbReference>
<dbReference type="FunFam" id="1.10.510.10:FF:000571">
    <property type="entry name" value="Maternal embryonic leucine zipper kinase"/>
    <property type="match status" value="1"/>
</dbReference>
<dbReference type="Gene3D" id="3.30.1520.10">
    <property type="entry name" value="Phox-like domain"/>
    <property type="match status" value="1"/>
</dbReference>
<dbReference type="CDD" id="cd05123">
    <property type="entry name" value="STKc_AGC"/>
    <property type="match status" value="1"/>
</dbReference>
<evidence type="ECO:0000256" key="13">
    <source>
        <dbReference type="SAM" id="MobiDB-lite"/>
    </source>
</evidence>
<dbReference type="SUPFAM" id="SSF57903">
    <property type="entry name" value="FYVE/PHD zinc finger"/>
    <property type="match status" value="1"/>
</dbReference>
<dbReference type="PROSITE" id="PS50195">
    <property type="entry name" value="PX"/>
    <property type="match status" value="1"/>
</dbReference>
<keyword evidence="8" id="KW-0418">Kinase</keyword>
<organism evidence="18">
    <name type="scientific">Trypanosoma congolense (strain IL3000)</name>
    <dbReference type="NCBI Taxonomy" id="1068625"/>
    <lineage>
        <taxon>Eukaryota</taxon>
        <taxon>Discoba</taxon>
        <taxon>Euglenozoa</taxon>
        <taxon>Kinetoplastea</taxon>
        <taxon>Metakinetoplastina</taxon>
        <taxon>Trypanosomatida</taxon>
        <taxon>Trypanosomatidae</taxon>
        <taxon>Trypanosoma</taxon>
        <taxon>Nannomonas</taxon>
    </lineage>
</organism>
<protein>
    <submittedName>
        <fullName evidence="18">Uncharacterized protein TCIL3000_11_9670</fullName>
    </submittedName>
</protein>
<dbReference type="Gene3D" id="3.30.200.20">
    <property type="entry name" value="Phosphorylase Kinase, domain 1"/>
    <property type="match status" value="1"/>
</dbReference>
<dbReference type="PROSITE" id="PS50011">
    <property type="entry name" value="PROTEIN_KINASE_DOM"/>
    <property type="match status" value="1"/>
</dbReference>
<dbReference type="InterPro" id="IPR017441">
    <property type="entry name" value="Protein_kinase_ATP_BS"/>
</dbReference>
<dbReference type="InterPro" id="IPR045270">
    <property type="entry name" value="STKc_AGC"/>
</dbReference>
<evidence type="ECO:0000256" key="9">
    <source>
        <dbReference type="ARBA" id="ARBA00022833"/>
    </source>
</evidence>
<evidence type="ECO:0000256" key="12">
    <source>
        <dbReference type="PROSITE-ProRule" id="PRU10141"/>
    </source>
</evidence>
<dbReference type="PROSITE" id="PS50178">
    <property type="entry name" value="ZF_FYVE"/>
    <property type="match status" value="1"/>
</dbReference>
<feature type="compositionally biased region" description="Acidic residues" evidence="13">
    <location>
        <begin position="244"/>
        <end position="261"/>
    </location>
</feature>
<proteinExistence type="inferred from homology"/>
<keyword evidence="7 11" id="KW-0863">Zinc-finger</keyword>
<dbReference type="InterPro" id="IPR017455">
    <property type="entry name" value="Znf_FYVE-rel"/>
</dbReference>
<dbReference type="PROSITE" id="PS50089">
    <property type="entry name" value="ZF_RING_2"/>
    <property type="match status" value="1"/>
</dbReference>
<keyword evidence="9" id="KW-0862">Zinc</keyword>
<dbReference type="InterPro" id="IPR008271">
    <property type="entry name" value="Ser/Thr_kinase_AS"/>
</dbReference>
<dbReference type="SUPFAM" id="SSF64268">
    <property type="entry name" value="PX domain"/>
    <property type="match status" value="1"/>
</dbReference>
<gene>
    <name evidence="18" type="ORF">TCIL3000_11_9670</name>
</gene>
<feature type="binding site" evidence="12">
    <location>
        <position position="402"/>
    </location>
    <ligand>
        <name>ATP</name>
        <dbReference type="ChEBI" id="CHEBI:30616"/>
    </ligand>
</feature>
<evidence type="ECO:0000256" key="4">
    <source>
        <dbReference type="ARBA" id="ARBA00022679"/>
    </source>
</evidence>
<dbReference type="Gene3D" id="3.30.40.10">
    <property type="entry name" value="Zinc/RING finger domain, C3HC4 (zinc finger)"/>
    <property type="match status" value="1"/>
</dbReference>
<keyword evidence="3" id="KW-0597">Phosphoprotein</keyword>
<evidence type="ECO:0000256" key="1">
    <source>
        <dbReference type="ARBA" id="ARBA00009903"/>
    </source>
</evidence>
<dbReference type="InterPro" id="IPR001683">
    <property type="entry name" value="PX_dom"/>
</dbReference>
<feature type="domain" description="RING-type" evidence="15">
    <location>
        <begin position="273"/>
        <end position="319"/>
    </location>
</feature>
<evidence type="ECO:0000256" key="2">
    <source>
        <dbReference type="ARBA" id="ARBA00022527"/>
    </source>
</evidence>
<dbReference type="InterPro" id="IPR024311">
    <property type="entry name" value="Lipocalin-like"/>
</dbReference>